<name>A0A427AFR8_ENSVE</name>
<dbReference type="EMBL" id="AMZH03002606">
    <property type="protein sequence ID" value="RRT75022.1"/>
    <property type="molecule type" value="Genomic_DNA"/>
</dbReference>
<dbReference type="Gene3D" id="3.30.720.90">
    <property type="match status" value="1"/>
</dbReference>
<comment type="similarity">
    <text evidence="1 4">Belongs to the eukaryotic ribosomal protein eL38 family.</text>
</comment>
<sequence>LKGIHVINYNKKIRVVRRHILADVASPNRSKVFGERARGGETTVFPSDHYIEMVLLLIPLVPFSEYWYSKRNFFFFGCSQPKQIHEIKDFLLTARRKDARSVKIKRSKDVVKFKVRCAKYLYTLCVFDSEKANKLKQSLPPGMWYSSLRYLPEVLNLSMVTISVDRWTDMGPMPIIVPSPIS</sequence>
<reference evidence="5 6" key="1">
    <citation type="journal article" date="2014" name="Agronomy (Basel)">
        <title>A Draft Genome Sequence for Ensete ventricosum, the Drought-Tolerant Tree Against Hunger.</title>
        <authorList>
            <person name="Harrison J."/>
            <person name="Moore K.A."/>
            <person name="Paszkiewicz K."/>
            <person name="Jones T."/>
            <person name="Grant M."/>
            <person name="Ambacheew D."/>
            <person name="Muzemil S."/>
            <person name="Studholme D.J."/>
        </authorList>
    </citation>
    <scope>NUCLEOTIDE SEQUENCE [LARGE SCALE GENOMIC DNA]</scope>
</reference>
<dbReference type="PANTHER" id="PTHR10965">
    <property type="entry name" value="60S RIBOSOMAL PROTEIN L38"/>
    <property type="match status" value="1"/>
</dbReference>
<comment type="caution">
    <text evidence="5">The sequence shown here is derived from an EMBL/GenBank/DDBJ whole genome shotgun (WGS) entry which is preliminary data.</text>
</comment>
<proteinExistence type="inferred from homology"/>
<dbReference type="AlphaFoldDB" id="A0A427AFR8"/>
<dbReference type="InterPro" id="IPR038464">
    <property type="entry name" value="Ribosomal_eL38_sf"/>
</dbReference>
<dbReference type="GO" id="GO:0022618">
    <property type="term" value="P:protein-RNA complex assembly"/>
    <property type="evidence" value="ECO:0007669"/>
    <property type="project" value="TreeGrafter"/>
</dbReference>
<keyword evidence="2 4" id="KW-0689">Ribosomal protein</keyword>
<accession>A0A427AFR8</accession>
<keyword evidence="3 4" id="KW-0687">Ribonucleoprotein</keyword>
<dbReference type="InterPro" id="IPR002675">
    <property type="entry name" value="Ribosomal_eL38"/>
</dbReference>
<evidence type="ECO:0000313" key="6">
    <source>
        <dbReference type="Proteomes" id="UP000287651"/>
    </source>
</evidence>
<dbReference type="Pfam" id="PF01781">
    <property type="entry name" value="Ribosomal_L38e"/>
    <property type="match status" value="1"/>
</dbReference>
<dbReference type="FunFam" id="3.30.720.90:FF:000001">
    <property type="entry name" value="60S ribosomal protein L38"/>
    <property type="match status" value="1"/>
</dbReference>
<evidence type="ECO:0008006" key="7">
    <source>
        <dbReference type="Google" id="ProtNLM"/>
    </source>
</evidence>
<feature type="non-terminal residue" evidence="5">
    <location>
        <position position="1"/>
    </location>
</feature>
<dbReference type="GO" id="GO:0006412">
    <property type="term" value="P:translation"/>
    <property type="evidence" value="ECO:0007669"/>
    <property type="project" value="InterPro"/>
</dbReference>
<dbReference type="Proteomes" id="UP000287651">
    <property type="component" value="Unassembled WGS sequence"/>
</dbReference>
<evidence type="ECO:0000256" key="2">
    <source>
        <dbReference type="ARBA" id="ARBA00022980"/>
    </source>
</evidence>
<evidence type="ECO:0000256" key="4">
    <source>
        <dbReference type="RuleBase" id="RU003445"/>
    </source>
</evidence>
<dbReference type="PANTHER" id="PTHR10965:SF0">
    <property type="entry name" value="LARGE RIBOSOMAL SUBUNIT PROTEIN EL38"/>
    <property type="match status" value="1"/>
</dbReference>
<dbReference type="GO" id="GO:0022625">
    <property type="term" value="C:cytosolic large ribosomal subunit"/>
    <property type="evidence" value="ECO:0007669"/>
    <property type="project" value="TreeGrafter"/>
</dbReference>
<evidence type="ECO:0000313" key="5">
    <source>
        <dbReference type="EMBL" id="RRT75022.1"/>
    </source>
</evidence>
<evidence type="ECO:0000256" key="1">
    <source>
        <dbReference type="ARBA" id="ARBA00007803"/>
    </source>
</evidence>
<dbReference type="GO" id="GO:0003735">
    <property type="term" value="F:structural constituent of ribosome"/>
    <property type="evidence" value="ECO:0007669"/>
    <property type="project" value="InterPro"/>
</dbReference>
<organism evidence="5 6">
    <name type="scientific">Ensete ventricosum</name>
    <name type="common">Abyssinian banana</name>
    <name type="synonym">Musa ensete</name>
    <dbReference type="NCBI Taxonomy" id="4639"/>
    <lineage>
        <taxon>Eukaryota</taxon>
        <taxon>Viridiplantae</taxon>
        <taxon>Streptophyta</taxon>
        <taxon>Embryophyta</taxon>
        <taxon>Tracheophyta</taxon>
        <taxon>Spermatophyta</taxon>
        <taxon>Magnoliopsida</taxon>
        <taxon>Liliopsida</taxon>
        <taxon>Zingiberales</taxon>
        <taxon>Musaceae</taxon>
        <taxon>Ensete</taxon>
    </lineage>
</organism>
<protein>
    <recommendedName>
        <fullName evidence="7">Ribosomal protein L38e</fullName>
    </recommendedName>
</protein>
<evidence type="ECO:0000256" key="3">
    <source>
        <dbReference type="ARBA" id="ARBA00023274"/>
    </source>
</evidence>
<gene>
    <name evidence="5" type="ORF">B296_00026415</name>
</gene>